<dbReference type="Proteomes" id="UP000001844">
    <property type="component" value="Chromosome"/>
</dbReference>
<dbReference type="Pfam" id="PF10065">
    <property type="entry name" value="DUF2303"/>
    <property type="match status" value="1"/>
</dbReference>
<keyword evidence="2" id="KW-1185">Reference proteome</keyword>
<organism evidence="1 2">
    <name type="scientific">Nitrosococcus halophilus (strain Nc4)</name>
    <dbReference type="NCBI Taxonomy" id="472759"/>
    <lineage>
        <taxon>Bacteria</taxon>
        <taxon>Pseudomonadati</taxon>
        <taxon>Pseudomonadota</taxon>
        <taxon>Gammaproteobacteria</taxon>
        <taxon>Chromatiales</taxon>
        <taxon>Chromatiaceae</taxon>
        <taxon>Nitrosococcus</taxon>
    </lineage>
</organism>
<evidence type="ECO:0000313" key="2">
    <source>
        <dbReference type="Proteomes" id="UP000001844"/>
    </source>
</evidence>
<accession>D5BYE8</accession>
<dbReference type="EMBL" id="CP001798">
    <property type="protein sequence ID" value="ADE14131.1"/>
    <property type="molecule type" value="Genomic_DNA"/>
</dbReference>
<dbReference type="eggNOG" id="COG5532">
    <property type="taxonomic scope" value="Bacteria"/>
</dbReference>
<gene>
    <name evidence="1" type="ordered locus">Nhal_0958</name>
</gene>
<evidence type="ECO:0008006" key="3">
    <source>
        <dbReference type="Google" id="ProtNLM"/>
    </source>
</evidence>
<dbReference type="InterPro" id="IPR019276">
    <property type="entry name" value="DUF2303"/>
</dbReference>
<dbReference type="OrthoDB" id="3598762at2"/>
<proteinExistence type="predicted"/>
<sequence>MTETNLESIPSDFQAAFEAGRESKPEIIKVGECPIAIIPSNHHIEELSNLMERPTKTVSSFRSSNPDSFIAYIKKYRLENTAVFCDIEEGSIRGIIDYHGPSTADWCNHRAFLKCKKTPEFLSWEGDSEKVMSQTEFAEFIEDHLQDIVEPIGAQMLEICTTLRCKTKVEFNQATRLQDGNTQFLYSEESEAGAGQRGELRIPESIKLGIQVIEGGEHYELEAKFRYRIVSGSLKMWYKLMRPERAYRDAVNDVYEYIRDELGKEVLVLLGSP</sequence>
<reference evidence="2" key="1">
    <citation type="submission" date="2010-04" db="EMBL/GenBank/DDBJ databases">
        <title>Complete genome sequence of Nitrosococcus halophilus Nc4, a salt-adapted, aerobic obligate ammonia-oxidizing sulfur purple bacterium.</title>
        <authorList>
            <consortium name="US DOE Joint Genome Institute"/>
            <person name="Campbell M.A."/>
            <person name="Malfatti S.A."/>
            <person name="Chain P.S.G."/>
            <person name="Heidelberg J.F."/>
            <person name="Ward B.B."/>
            <person name="Klotz M.G."/>
        </authorList>
    </citation>
    <scope>NUCLEOTIDE SEQUENCE [LARGE SCALE GENOMIC DNA]</scope>
    <source>
        <strain evidence="2">Nc4</strain>
    </source>
</reference>
<dbReference type="STRING" id="472759.Nhal_0958"/>
<dbReference type="HOGENOM" id="CLU_078238_1_0_6"/>
<evidence type="ECO:0000313" key="1">
    <source>
        <dbReference type="EMBL" id="ADE14131.1"/>
    </source>
</evidence>
<dbReference type="KEGG" id="nhl:Nhal_0958"/>
<name>D5BYE8_NITHN</name>
<protein>
    <recommendedName>
        <fullName evidence="3">DUF2303 family protein</fullName>
    </recommendedName>
</protein>
<dbReference type="RefSeq" id="WP_013032023.1">
    <property type="nucleotide sequence ID" value="NC_013960.1"/>
</dbReference>
<dbReference type="AlphaFoldDB" id="D5BYE8"/>